<evidence type="ECO:0000313" key="2">
    <source>
        <dbReference type="Proteomes" id="UP000693946"/>
    </source>
</evidence>
<dbReference type="AlphaFoldDB" id="A0AAV6Q676"/>
<reference evidence="1 2" key="1">
    <citation type="journal article" date="2021" name="Sci. Rep.">
        <title>Chromosome anchoring in Senegalese sole (Solea senegalensis) reveals sex-associated markers and genome rearrangements in flatfish.</title>
        <authorList>
            <person name="Guerrero-Cozar I."/>
            <person name="Gomez-Garrido J."/>
            <person name="Berbel C."/>
            <person name="Martinez-Blanch J.F."/>
            <person name="Alioto T."/>
            <person name="Claros M.G."/>
            <person name="Gagnaire P.A."/>
            <person name="Manchado M."/>
        </authorList>
    </citation>
    <scope>NUCLEOTIDE SEQUENCE [LARGE SCALE GENOMIC DNA]</scope>
    <source>
        <strain evidence="1">Sse05_10M</strain>
    </source>
</reference>
<organism evidence="1 2">
    <name type="scientific">Solea senegalensis</name>
    <name type="common">Senegalese sole</name>
    <dbReference type="NCBI Taxonomy" id="28829"/>
    <lineage>
        <taxon>Eukaryota</taxon>
        <taxon>Metazoa</taxon>
        <taxon>Chordata</taxon>
        <taxon>Craniata</taxon>
        <taxon>Vertebrata</taxon>
        <taxon>Euteleostomi</taxon>
        <taxon>Actinopterygii</taxon>
        <taxon>Neopterygii</taxon>
        <taxon>Teleostei</taxon>
        <taxon>Neoteleostei</taxon>
        <taxon>Acanthomorphata</taxon>
        <taxon>Carangaria</taxon>
        <taxon>Pleuronectiformes</taxon>
        <taxon>Pleuronectoidei</taxon>
        <taxon>Soleidae</taxon>
        <taxon>Solea</taxon>
    </lineage>
</organism>
<gene>
    <name evidence="1" type="ORF">JOB18_024101</name>
</gene>
<dbReference type="EMBL" id="JAGKHQ010000019">
    <property type="protein sequence ID" value="KAG7482554.1"/>
    <property type="molecule type" value="Genomic_DNA"/>
</dbReference>
<name>A0AAV6Q676_SOLSE</name>
<keyword evidence="2" id="KW-1185">Reference proteome</keyword>
<comment type="caution">
    <text evidence="1">The sequence shown here is derived from an EMBL/GenBank/DDBJ whole genome shotgun (WGS) entry which is preliminary data.</text>
</comment>
<evidence type="ECO:0000313" key="1">
    <source>
        <dbReference type="EMBL" id="KAG7482554.1"/>
    </source>
</evidence>
<protein>
    <submittedName>
        <fullName evidence="1">Uncharacterized protein</fullName>
    </submittedName>
</protein>
<sequence length="71" mass="8059">MCDALNRGAISTRLTEGGAMQHNGADVFGGGLRRFRLAPFHISSKRQRDKVIQIHRSCRKLFLLFFLNLNT</sequence>
<proteinExistence type="predicted"/>
<accession>A0AAV6Q676</accession>
<dbReference type="Proteomes" id="UP000693946">
    <property type="component" value="Linkage Group LG7"/>
</dbReference>